<feature type="domain" description="BIG2" evidence="1">
    <location>
        <begin position="686"/>
        <end position="738"/>
    </location>
</feature>
<dbReference type="STRING" id="592026.GCWU0000282_000775"/>
<dbReference type="HOGENOM" id="CLU_369946_0_0_9"/>
<evidence type="ECO:0000313" key="4">
    <source>
        <dbReference type="Proteomes" id="UP000018227"/>
    </source>
</evidence>
<evidence type="ECO:0000313" key="3">
    <source>
        <dbReference type="EMBL" id="ESL04055.1"/>
    </source>
</evidence>
<evidence type="ECO:0000259" key="1">
    <source>
        <dbReference type="Pfam" id="PF02368"/>
    </source>
</evidence>
<evidence type="ECO:0000259" key="2">
    <source>
        <dbReference type="Pfam" id="PF07523"/>
    </source>
</evidence>
<dbReference type="Pfam" id="PF02368">
    <property type="entry name" value="Big_2"/>
    <property type="match status" value="1"/>
</dbReference>
<dbReference type="Pfam" id="PF07523">
    <property type="entry name" value="Big_3"/>
    <property type="match status" value="2"/>
</dbReference>
<dbReference type="OrthoDB" id="2348975at2"/>
<protein>
    <submittedName>
        <fullName evidence="3">Bacterial group 2 Ig-like protein</fullName>
    </submittedName>
</protein>
<name>V2ZAU4_9FIRM</name>
<dbReference type="InterPro" id="IPR003343">
    <property type="entry name" value="Big_2"/>
</dbReference>
<dbReference type="AlphaFoldDB" id="V2ZAU4"/>
<dbReference type="EMBL" id="ACIL03000006">
    <property type="protein sequence ID" value="ESL04055.1"/>
    <property type="molecule type" value="Genomic_DNA"/>
</dbReference>
<feature type="domain" description="Ig-like" evidence="2">
    <location>
        <begin position="382"/>
        <end position="440"/>
    </location>
</feature>
<dbReference type="Gene3D" id="2.60.40.1080">
    <property type="match status" value="1"/>
</dbReference>
<dbReference type="InterPro" id="IPR008964">
    <property type="entry name" value="Invasin/intimin_cell_adhesion"/>
</dbReference>
<sequence>MKNYRVKGFISVLLCFVMIIGLSASVKVKAEEDKKIVALSAEYTGVKDESGDVLVGTPLKTGDFKFQIRYDGEKQFVPLPDSELSHIKLSPNAVPIDEKSGFELTVTYDNKEKTKTGKDLVKKIIIPKTNEYFDKMEASWNGASRYYVGDEIKKGEITLSVVYWKITPQGNRQVTRTITQNRFEITPSSITADGPNNITVEYRGRKTNVIVRGSGPKELEVTYSGDQNIVVGSLVDTKKIKANIVYTNNEKKTVKNTDLIFENLEVKAPGPHIVTVKHGNLTGSLTVNGIPKAVEKISAKYTGLDLVVGSRIDPSKITVEITYNDKSKEKITTGFTISPETVSQVGANTITVTYQGYSDTVIIKGTEVLPTSITATYNGGTVIEGQTLNKSSILVTAYYPDGKNKTVSDFDLSVETMNKVGMQEVVVKYKNLTSTIYVPVTAKMVTQLEAVYNGGALEQFESLDRKKLIVTATYNDGSSANVDDYTITTTTATQVGDNKFMVTYGAKTATFIVEAFARRITGMGSLTAEVSSDDYSSTLTAYIQDQVVREGIKLETEDIEYDAIKSAIKRVNNGSTKKYIAFELDVDSFQFDENRYMTAELTVPDEFDPAKVAVYFTPDRKKAMIQQTGGLVANNLYRFYIYSSGSYVIMENKNNDISLQELRDNEQRKPFMVVSIDRSLPVKTKSKIKPYVLFSSHKDEEFTYEVDNEDLMTISKTGEMQTKAAGTVTVTVNAKKSGLTESYEVKIKNLAK</sequence>
<dbReference type="Proteomes" id="UP000018227">
    <property type="component" value="Unassembled WGS sequence"/>
</dbReference>
<dbReference type="InterPro" id="IPR022038">
    <property type="entry name" value="Ig-like_bact"/>
</dbReference>
<comment type="caution">
    <text evidence="3">The sequence shown here is derived from an EMBL/GenBank/DDBJ whole genome shotgun (WGS) entry which is preliminary data.</text>
</comment>
<dbReference type="Gene3D" id="2.60.40.3630">
    <property type="match status" value="3"/>
</dbReference>
<organism evidence="3 4">
    <name type="scientific">Catonella morbi ATCC 51271</name>
    <dbReference type="NCBI Taxonomy" id="592026"/>
    <lineage>
        <taxon>Bacteria</taxon>
        <taxon>Bacillati</taxon>
        <taxon>Bacillota</taxon>
        <taxon>Clostridia</taxon>
        <taxon>Lachnospirales</taxon>
        <taxon>Lachnospiraceae</taxon>
        <taxon>Catonella</taxon>
    </lineage>
</organism>
<dbReference type="eggNOG" id="ENOG50347IZ">
    <property type="taxonomic scope" value="Bacteria"/>
</dbReference>
<dbReference type="RefSeq" id="WP_023353663.1">
    <property type="nucleotide sequence ID" value="NZ_KI535366.1"/>
</dbReference>
<proteinExistence type="predicted"/>
<dbReference type="SUPFAM" id="SSF49373">
    <property type="entry name" value="Invasin/intimin cell-adhesion fragments"/>
    <property type="match status" value="1"/>
</dbReference>
<accession>V2ZAU4</accession>
<gene>
    <name evidence="3" type="ORF">GCWU0000282_000775</name>
</gene>
<keyword evidence="4" id="KW-1185">Reference proteome</keyword>
<reference evidence="3 4" key="1">
    <citation type="submission" date="2013-06" db="EMBL/GenBank/DDBJ databases">
        <authorList>
            <person name="Weinstock G."/>
            <person name="Sodergren E."/>
            <person name="Clifton S."/>
            <person name="Fulton L."/>
            <person name="Fulton B."/>
            <person name="Courtney L."/>
            <person name="Fronick C."/>
            <person name="Harrison M."/>
            <person name="Strong C."/>
            <person name="Farmer C."/>
            <person name="Delahaunty K."/>
            <person name="Markovic C."/>
            <person name="Hall O."/>
            <person name="Minx P."/>
            <person name="Tomlinson C."/>
            <person name="Mitreva M."/>
            <person name="Nelson J."/>
            <person name="Hou S."/>
            <person name="Wollam A."/>
            <person name="Pepin K.H."/>
            <person name="Johnson M."/>
            <person name="Bhonagiri V."/>
            <person name="Nash W.E."/>
            <person name="Warren W."/>
            <person name="Chinwalla A."/>
            <person name="Mardis E.R."/>
            <person name="Wilson R.K."/>
        </authorList>
    </citation>
    <scope>NUCLEOTIDE SEQUENCE [LARGE SCALE GENOMIC DNA]</scope>
    <source>
        <strain evidence="3 4">ATCC 51271</strain>
    </source>
</reference>
<feature type="domain" description="Ig-like" evidence="2">
    <location>
        <begin position="461"/>
        <end position="514"/>
    </location>
</feature>